<comment type="caution">
    <text evidence="2">The sequence shown here is derived from an EMBL/GenBank/DDBJ whole genome shotgun (WGS) entry which is preliminary data.</text>
</comment>
<sequence>MKTRAGGGPVKIPGPGGKRTSGKTKRPLHDLFQGVEYVQALVRGTEYGLLVPGDLSETGGEADLIPDGEGLRDAHGNRGVHNVPQHAGGARRGGEGAGVRVEASEQVCPLNDGVEVNVDGRWGSVEWQLRGTKGREKEKAKFFSGQNLSPFDLSGGDTPDENEGGEERATLAVNADRRAFGCGFSLISKKTPRTEMVPAGDLATMCISASKYLPLTRCSLGEWKWTPCTSNGSVWPAGTKEALGAAGSKAISREWPVLDSLEPGCATRSAGSGNVWASAEPSLMLMGDSYLSGAGELAVAGPEVRARVALVAEIDLLLSLSEGEGPSEGGRSDQRKEEDGLQHDGVRK</sequence>
<dbReference type="Proteomes" id="UP000673691">
    <property type="component" value="Unassembled WGS sequence"/>
</dbReference>
<organism evidence="2 3">
    <name type="scientific">Olpidium bornovanus</name>
    <dbReference type="NCBI Taxonomy" id="278681"/>
    <lineage>
        <taxon>Eukaryota</taxon>
        <taxon>Fungi</taxon>
        <taxon>Fungi incertae sedis</taxon>
        <taxon>Olpidiomycota</taxon>
        <taxon>Olpidiomycotina</taxon>
        <taxon>Olpidiomycetes</taxon>
        <taxon>Olpidiales</taxon>
        <taxon>Olpidiaceae</taxon>
        <taxon>Olpidium</taxon>
    </lineage>
</organism>
<evidence type="ECO:0000313" key="2">
    <source>
        <dbReference type="EMBL" id="KAG5462344.1"/>
    </source>
</evidence>
<evidence type="ECO:0000256" key="1">
    <source>
        <dbReference type="SAM" id="MobiDB-lite"/>
    </source>
</evidence>
<accession>A0A8H7ZZI6</accession>
<feature type="region of interest" description="Disordered" evidence="1">
    <location>
        <begin position="321"/>
        <end position="348"/>
    </location>
</feature>
<reference evidence="2 3" key="1">
    <citation type="journal article" name="Sci. Rep.">
        <title>Genome-scale phylogenetic analyses confirm Olpidium as the closest living zoosporic fungus to the non-flagellated, terrestrial fungi.</title>
        <authorList>
            <person name="Chang Y."/>
            <person name="Rochon D."/>
            <person name="Sekimoto S."/>
            <person name="Wang Y."/>
            <person name="Chovatia M."/>
            <person name="Sandor L."/>
            <person name="Salamov A."/>
            <person name="Grigoriev I.V."/>
            <person name="Stajich J.E."/>
            <person name="Spatafora J.W."/>
        </authorList>
    </citation>
    <scope>NUCLEOTIDE SEQUENCE [LARGE SCALE GENOMIC DNA]</scope>
    <source>
        <strain evidence="2">S191</strain>
    </source>
</reference>
<feature type="region of interest" description="Disordered" evidence="1">
    <location>
        <begin position="1"/>
        <end position="28"/>
    </location>
</feature>
<dbReference type="EMBL" id="JAEFCI010002276">
    <property type="protein sequence ID" value="KAG5462344.1"/>
    <property type="molecule type" value="Genomic_DNA"/>
</dbReference>
<name>A0A8H7ZZI6_9FUNG</name>
<feature type="compositionally biased region" description="Gly residues" evidence="1">
    <location>
        <begin position="1"/>
        <end position="19"/>
    </location>
</feature>
<gene>
    <name evidence="2" type="ORF">BJ554DRAFT_5340</name>
</gene>
<dbReference type="AlphaFoldDB" id="A0A8H7ZZI6"/>
<feature type="compositionally biased region" description="Basic and acidic residues" evidence="1">
    <location>
        <begin position="330"/>
        <end position="348"/>
    </location>
</feature>
<keyword evidence="3" id="KW-1185">Reference proteome</keyword>
<proteinExistence type="predicted"/>
<evidence type="ECO:0000313" key="3">
    <source>
        <dbReference type="Proteomes" id="UP000673691"/>
    </source>
</evidence>
<protein>
    <submittedName>
        <fullName evidence="2">Uncharacterized protein</fullName>
    </submittedName>
</protein>